<feature type="transmembrane region" description="Helical" evidence="1">
    <location>
        <begin position="338"/>
        <end position="359"/>
    </location>
</feature>
<dbReference type="RefSeq" id="WP_230274465.1">
    <property type="nucleotide sequence ID" value="NZ_JAJKFW010000024.1"/>
</dbReference>
<evidence type="ECO:0000313" key="2">
    <source>
        <dbReference type="EMBL" id="MCC9643525.1"/>
    </source>
</evidence>
<protein>
    <submittedName>
        <fullName evidence="2">DUF5690 family protein</fullName>
    </submittedName>
</protein>
<keyword evidence="3" id="KW-1185">Reference proteome</keyword>
<feature type="transmembrane region" description="Helical" evidence="1">
    <location>
        <begin position="411"/>
        <end position="432"/>
    </location>
</feature>
<gene>
    <name evidence="2" type="ORF">LOC71_14665</name>
</gene>
<reference evidence="2" key="1">
    <citation type="submission" date="2021-11" db="EMBL/GenBank/DDBJ databases">
        <title>Genome sequence.</title>
        <authorList>
            <person name="Sun Q."/>
        </authorList>
    </citation>
    <scope>NUCLEOTIDE SEQUENCE</scope>
    <source>
        <strain evidence="2">JC740</strain>
    </source>
</reference>
<keyword evidence="1" id="KW-0812">Transmembrane</keyword>
<feature type="transmembrane region" description="Helical" evidence="1">
    <location>
        <begin position="130"/>
        <end position="151"/>
    </location>
</feature>
<feature type="transmembrane region" description="Helical" evidence="1">
    <location>
        <begin position="246"/>
        <end position="264"/>
    </location>
</feature>
<feature type="transmembrane region" description="Helical" evidence="1">
    <location>
        <begin position="35"/>
        <end position="53"/>
    </location>
</feature>
<dbReference type="InterPro" id="IPR036259">
    <property type="entry name" value="MFS_trans_sf"/>
</dbReference>
<dbReference type="EMBL" id="JAJKFW010000024">
    <property type="protein sequence ID" value="MCC9643525.1"/>
    <property type="molecule type" value="Genomic_DNA"/>
</dbReference>
<proteinExistence type="predicted"/>
<feature type="transmembrane region" description="Helical" evidence="1">
    <location>
        <begin position="191"/>
        <end position="213"/>
    </location>
</feature>
<name>A0ABS8NIZ0_9BACT</name>
<evidence type="ECO:0000256" key="1">
    <source>
        <dbReference type="SAM" id="Phobius"/>
    </source>
</evidence>
<accession>A0ABS8NIZ0</accession>
<dbReference type="SUPFAM" id="SSF103473">
    <property type="entry name" value="MFS general substrate transporter"/>
    <property type="match status" value="1"/>
</dbReference>
<feature type="transmembrane region" description="Helical" evidence="1">
    <location>
        <begin position="105"/>
        <end position="124"/>
    </location>
</feature>
<feature type="transmembrane region" description="Helical" evidence="1">
    <location>
        <begin position="65"/>
        <end position="84"/>
    </location>
</feature>
<dbReference type="Pfam" id="PF18943">
    <property type="entry name" value="DUF5690"/>
    <property type="match status" value="1"/>
</dbReference>
<evidence type="ECO:0000313" key="3">
    <source>
        <dbReference type="Proteomes" id="UP001430306"/>
    </source>
</evidence>
<keyword evidence="1" id="KW-1133">Transmembrane helix</keyword>
<feature type="transmembrane region" description="Helical" evidence="1">
    <location>
        <begin position="158"/>
        <end position="179"/>
    </location>
</feature>
<feature type="transmembrane region" description="Helical" evidence="1">
    <location>
        <begin position="313"/>
        <end position="332"/>
    </location>
</feature>
<organism evidence="2 3">
    <name type="scientific">Rhodopirellula halodulae</name>
    <dbReference type="NCBI Taxonomy" id="2894198"/>
    <lineage>
        <taxon>Bacteria</taxon>
        <taxon>Pseudomonadati</taxon>
        <taxon>Planctomycetota</taxon>
        <taxon>Planctomycetia</taxon>
        <taxon>Pirellulales</taxon>
        <taxon>Pirellulaceae</taxon>
        <taxon>Rhodopirellula</taxon>
    </lineage>
</organism>
<dbReference type="Proteomes" id="UP001430306">
    <property type="component" value="Unassembled WGS sequence"/>
</dbReference>
<sequence>MPPMATTEATLTSDLVDHRESSVTRWLATTNATAFSVYCILAAFGTYFCMYAFRKPFTAATYEGMVAFGFGYKTVLIMAQVAGYTLSKFVGIKVVAEMRARDRAVCILLLIAIAEIALLGFASTPAPWNFVWLFVNGLPLGMVFGLVLGFLEGRAVTEALSAGLCASFILASGFVKSVGRTLLAEHQVDVFWMPFLTGMLFVIPLCIFVWMLAKIPPPSPQDERLRSKRSPMTQSDRRAFWRRNSIGLLGLLSIYTLLTITRSVRDDFAIEIWSELGVANEPTVFARSEFWVMIGVVAIAGLTSLLRNNRFAFLASIGMLSGGFLIVLAAVFCQSMNWLSPMTFMVLLGLGMYIPYVLFHTTVFERMIAALKETGNVGYLMYLADALGYLGYVGVMLFRNSVTADRQFLPLLNQVSIGVAAIASMLTVWLLIHYRNRIPNPANQPESPTPSSATV</sequence>
<feature type="transmembrane region" description="Helical" evidence="1">
    <location>
        <begin position="379"/>
        <end position="399"/>
    </location>
</feature>
<comment type="caution">
    <text evidence="2">The sequence shown here is derived from an EMBL/GenBank/DDBJ whole genome shotgun (WGS) entry which is preliminary data.</text>
</comment>
<keyword evidence="1" id="KW-0472">Membrane</keyword>
<dbReference type="InterPro" id="IPR043745">
    <property type="entry name" value="DUF5690"/>
</dbReference>
<feature type="transmembrane region" description="Helical" evidence="1">
    <location>
        <begin position="284"/>
        <end position="306"/>
    </location>
</feature>